<organism evidence="3 4">
    <name type="scientific">Strigamia maritima</name>
    <name type="common">European centipede</name>
    <name type="synonym">Geophilus maritimus</name>
    <dbReference type="NCBI Taxonomy" id="126957"/>
    <lineage>
        <taxon>Eukaryota</taxon>
        <taxon>Metazoa</taxon>
        <taxon>Ecdysozoa</taxon>
        <taxon>Arthropoda</taxon>
        <taxon>Myriapoda</taxon>
        <taxon>Chilopoda</taxon>
        <taxon>Pleurostigmophora</taxon>
        <taxon>Geophilomorpha</taxon>
        <taxon>Linotaeniidae</taxon>
        <taxon>Strigamia</taxon>
    </lineage>
</organism>
<dbReference type="AlphaFoldDB" id="T1IGX6"/>
<dbReference type="InterPro" id="IPR056924">
    <property type="entry name" value="SH3_Tf2-1"/>
</dbReference>
<sequence length="572" mass="65086">MEENGIVISMPSKRWWHIDFDEDQFPFEHPPSAANMTAAILDRFERELNIEKEPKMNLEDLTKHLLSKCKLQGKEYEKLCKLIKKYETTFDGNAGCHPDLEHTIPTVLGQSDWKYKFCTPYCPISYHWYNTFLKELRPFWDNRDVAYDAPFDPERPHDTLRMLMSRMASLLKTAISNKEKAQIKQKTNYDKHRSDIQFELNDLVLIKTHALSKAAIRYSQSLEDRYKGPYVIMKKISSNAYEIAKPITLQSKGTVNVSEIRLYIPSDKPAGWPIADTDDDNEENLAAPSQSTIIASSDKKSAAPQHMDDNKDTVPVQLPTKGGNPQKQWLMTQIPVLTLLDLLQIDLSIKNFLLLNQLMMAEAEANLIDCPVCGGLGQGVNVHTGFRSTCANCLGDGKVNRLLPLTRHYQVFGACASEPRKTLKRIDEIYHDNRDCRTKKIRKLIADSSAPEARGHMLASLPMPPLAPYRDPRRRSTKPANNSTTVHVPANKAYTKHLEQYSAPKVPLDEDEVKRRMAAHPDFSEKAVRVQLHKDNKNALNAARIAKKYPEGRKVADLVQKIEEAKITDATR</sequence>
<evidence type="ECO:0000256" key="1">
    <source>
        <dbReference type="SAM" id="MobiDB-lite"/>
    </source>
</evidence>
<dbReference type="PhylomeDB" id="T1IGX6"/>
<evidence type="ECO:0000259" key="2">
    <source>
        <dbReference type="Pfam" id="PF24626"/>
    </source>
</evidence>
<feature type="domain" description="Tf2-1-like SH3-like" evidence="2">
    <location>
        <begin position="202"/>
        <end position="263"/>
    </location>
</feature>
<protein>
    <recommendedName>
        <fullName evidence="2">Tf2-1-like SH3-like domain-containing protein</fullName>
    </recommendedName>
</protein>
<dbReference type="EMBL" id="JH429649">
    <property type="status" value="NOT_ANNOTATED_CDS"/>
    <property type="molecule type" value="Genomic_DNA"/>
</dbReference>
<feature type="region of interest" description="Disordered" evidence="1">
    <location>
        <begin position="274"/>
        <end position="316"/>
    </location>
</feature>
<dbReference type="EnsemblMetazoa" id="SMAR000079-RA">
    <property type="protein sequence ID" value="SMAR000079-PA"/>
    <property type="gene ID" value="SMAR000079"/>
</dbReference>
<feature type="compositionally biased region" description="Basic and acidic residues" evidence="1">
    <location>
        <begin position="297"/>
        <end position="312"/>
    </location>
</feature>
<accession>T1IGX6</accession>
<evidence type="ECO:0000313" key="3">
    <source>
        <dbReference type="EnsemblMetazoa" id="SMAR000079-PA"/>
    </source>
</evidence>
<feature type="region of interest" description="Disordered" evidence="1">
    <location>
        <begin position="455"/>
        <end position="485"/>
    </location>
</feature>
<reference evidence="4" key="1">
    <citation type="submission" date="2011-05" db="EMBL/GenBank/DDBJ databases">
        <authorList>
            <person name="Richards S.R."/>
            <person name="Qu J."/>
            <person name="Jiang H."/>
            <person name="Jhangiani S.N."/>
            <person name="Agravi P."/>
            <person name="Goodspeed R."/>
            <person name="Gross S."/>
            <person name="Mandapat C."/>
            <person name="Jackson L."/>
            <person name="Mathew T."/>
            <person name="Pu L."/>
            <person name="Thornton R."/>
            <person name="Saada N."/>
            <person name="Wilczek-Boney K.B."/>
            <person name="Lee S."/>
            <person name="Kovar C."/>
            <person name="Wu Y."/>
            <person name="Scherer S.E."/>
            <person name="Worley K.C."/>
            <person name="Muzny D.M."/>
            <person name="Gibbs R."/>
        </authorList>
    </citation>
    <scope>NUCLEOTIDE SEQUENCE</scope>
    <source>
        <strain evidence="4">Brora</strain>
    </source>
</reference>
<dbReference type="Proteomes" id="UP000014500">
    <property type="component" value="Unassembled WGS sequence"/>
</dbReference>
<dbReference type="HOGENOM" id="CLU_034525_0_0_1"/>
<evidence type="ECO:0000313" key="4">
    <source>
        <dbReference type="Proteomes" id="UP000014500"/>
    </source>
</evidence>
<name>T1IGX6_STRMM</name>
<keyword evidence="4" id="KW-1185">Reference proteome</keyword>
<proteinExistence type="predicted"/>
<dbReference type="Pfam" id="PF24626">
    <property type="entry name" value="SH3_Tf2-1"/>
    <property type="match status" value="1"/>
</dbReference>
<reference evidence="3" key="2">
    <citation type="submission" date="2015-02" db="UniProtKB">
        <authorList>
            <consortium name="EnsemblMetazoa"/>
        </authorList>
    </citation>
    <scope>IDENTIFICATION</scope>
</reference>